<evidence type="ECO:0000313" key="4">
    <source>
        <dbReference type="EMBL" id="MFC0625677.1"/>
    </source>
</evidence>
<proteinExistence type="predicted"/>
<evidence type="ECO:0000313" key="5">
    <source>
        <dbReference type="Proteomes" id="UP001589890"/>
    </source>
</evidence>
<feature type="signal peptide" evidence="2">
    <location>
        <begin position="1"/>
        <end position="29"/>
    </location>
</feature>
<keyword evidence="1" id="KW-1133">Transmembrane helix</keyword>
<sequence length="229" mass="23740">MLNSAQRRFAAIATVGTGLLLFTAGTASAHVGVTPNTTAAGAYSVLTFAVPHGCDGSGTTKVSIKIPEQFASVTPTVNPNWQVQKVMVKLATPIKDSHGNEVTERVGEVVYTAKTPLPDGYRDTFQLQAKLPEKVGETLVFPTVQTCQKGETAWVEVPKDGKTEDDLEAPAPSIVVTAAEKDGHDVDVKPVAATTSSDSGTPAVTWVALAVGVLGLATGGAALARSRKS</sequence>
<accession>A0ABV6QM14</accession>
<dbReference type="Gene3D" id="2.60.40.2230">
    <property type="entry name" value="Uncharacterised protein YcnI-like PF07987, DUF1775"/>
    <property type="match status" value="1"/>
</dbReference>
<dbReference type="Pfam" id="PF07987">
    <property type="entry name" value="DUF1775"/>
    <property type="match status" value="1"/>
</dbReference>
<keyword evidence="1" id="KW-0812">Transmembrane</keyword>
<dbReference type="InterPro" id="IPR012533">
    <property type="entry name" value="YcnI-copper_dom"/>
</dbReference>
<dbReference type="InterPro" id="IPR038507">
    <property type="entry name" value="YcnI-like_sf"/>
</dbReference>
<dbReference type="CDD" id="cd08545">
    <property type="entry name" value="YcnI_like"/>
    <property type="match status" value="1"/>
</dbReference>
<comment type="caution">
    <text evidence="4">The sequence shown here is derived from an EMBL/GenBank/DDBJ whole genome shotgun (WGS) entry which is preliminary data.</text>
</comment>
<keyword evidence="5" id="KW-1185">Reference proteome</keyword>
<dbReference type="Proteomes" id="UP001589890">
    <property type="component" value="Unassembled WGS sequence"/>
</dbReference>
<protein>
    <submittedName>
        <fullName evidence="4">YcnI family protein</fullName>
    </submittedName>
</protein>
<feature type="domain" description="YncI copper-binding" evidence="3">
    <location>
        <begin position="30"/>
        <end position="175"/>
    </location>
</feature>
<evidence type="ECO:0000256" key="1">
    <source>
        <dbReference type="SAM" id="Phobius"/>
    </source>
</evidence>
<dbReference type="RefSeq" id="WP_380048334.1">
    <property type="nucleotide sequence ID" value="NZ_JBHLTC010000018.1"/>
</dbReference>
<name>A0ABV6QM14_9ACTN</name>
<dbReference type="EMBL" id="JBHLTC010000018">
    <property type="protein sequence ID" value="MFC0625677.1"/>
    <property type="molecule type" value="Genomic_DNA"/>
</dbReference>
<evidence type="ECO:0000259" key="3">
    <source>
        <dbReference type="Pfam" id="PF07987"/>
    </source>
</evidence>
<gene>
    <name evidence="4" type="ORF">ACFFGN_16455</name>
</gene>
<feature type="chain" id="PRO_5046437571" evidence="2">
    <location>
        <begin position="30"/>
        <end position="229"/>
    </location>
</feature>
<organism evidence="4 5">
    <name type="scientific">Kribbella deserti</name>
    <dbReference type="NCBI Taxonomy" id="1926257"/>
    <lineage>
        <taxon>Bacteria</taxon>
        <taxon>Bacillati</taxon>
        <taxon>Actinomycetota</taxon>
        <taxon>Actinomycetes</taxon>
        <taxon>Propionibacteriales</taxon>
        <taxon>Kribbellaceae</taxon>
        <taxon>Kribbella</taxon>
    </lineage>
</organism>
<feature type="transmembrane region" description="Helical" evidence="1">
    <location>
        <begin position="203"/>
        <end position="224"/>
    </location>
</feature>
<evidence type="ECO:0000256" key="2">
    <source>
        <dbReference type="SAM" id="SignalP"/>
    </source>
</evidence>
<keyword evidence="2" id="KW-0732">Signal</keyword>
<reference evidence="4 5" key="1">
    <citation type="submission" date="2024-09" db="EMBL/GenBank/DDBJ databases">
        <authorList>
            <person name="Sun Q."/>
            <person name="Mori K."/>
        </authorList>
    </citation>
    <scope>NUCLEOTIDE SEQUENCE [LARGE SCALE GENOMIC DNA]</scope>
    <source>
        <strain evidence="4 5">CGMCC 1.15906</strain>
    </source>
</reference>
<keyword evidence="1" id="KW-0472">Membrane</keyword>